<dbReference type="STRING" id="366522.GCA_001548055_02003"/>
<dbReference type="Proteomes" id="UP000231638">
    <property type="component" value="Unassembled WGS sequence"/>
</dbReference>
<proteinExistence type="predicted"/>
<dbReference type="AlphaFoldDB" id="A0A2D3WAH1"/>
<sequence length="157" mass="18398">MRRNRTHQTYLTLFGLAGILVLCQIMSSLYPWIPTFVGVVFAYLILEFEHREVKAANIALGFVYLCFYDASKGFYLFSYVILFILVYRFALLKIQTLITCDNCILASYVIVAYIGHYLLNCFLAYLNNETFPYFSNYYFYSIALDSLLSFMLFRVSR</sequence>
<dbReference type="EMBL" id="DLUG01000223">
    <property type="protein sequence ID" value="DAB35717.1"/>
    <property type="molecule type" value="Genomic_DNA"/>
</dbReference>
<evidence type="ECO:0000313" key="2">
    <source>
        <dbReference type="EMBL" id="DAB35717.1"/>
    </source>
</evidence>
<feature type="transmembrane region" description="Helical" evidence="1">
    <location>
        <begin position="12"/>
        <end position="33"/>
    </location>
</feature>
<comment type="caution">
    <text evidence="2">The sequence shown here is derived from an EMBL/GenBank/DDBJ whole genome shotgun (WGS) entry which is preliminary data.</text>
</comment>
<protein>
    <recommendedName>
        <fullName evidence="4">Rod shape-determining protein MreD</fullName>
    </recommendedName>
</protein>
<keyword evidence="1" id="KW-1133">Transmembrane helix</keyword>
<organism evidence="2 3">
    <name type="scientific">Sulfurospirillum cavolei</name>
    <dbReference type="NCBI Taxonomy" id="366522"/>
    <lineage>
        <taxon>Bacteria</taxon>
        <taxon>Pseudomonadati</taxon>
        <taxon>Campylobacterota</taxon>
        <taxon>Epsilonproteobacteria</taxon>
        <taxon>Campylobacterales</taxon>
        <taxon>Sulfurospirillaceae</taxon>
        <taxon>Sulfurospirillum</taxon>
    </lineage>
</organism>
<feature type="transmembrane region" description="Helical" evidence="1">
    <location>
        <begin position="73"/>
        <end position="91"/>
    </location>
</feature>
<evidence type="ECO:0008006" key="4">
    <source>
        <dbReference type="Google" id="ProtNLM"/>
    </source>
</evidence>
<feature type="transmembrane region" description="Helical" evidence="1">
    <location>
        <begin position="103"/>
        <end position="125"/>
    </location>
</feature>
<gene>
    <name evidence="2" type="ORF">CFH80_08700</name>
</gene>
<keyword evidence="1" id="KW-0812">Transmembrane</keyword>
<feature type="transmembrane region" description="Helical" evidence="1">
    <location>
        <begin position="137"/>
        <end position="155"/>
    </location>
</feature>
<name>A0A2D3WAH1_9BACT</name>
<evidence type="ECO:0000313" key="3">
    <source>
        <dbReference type="Proteomes" id="UP000231638"/>
    </source>
</evidence>
<accession>A0A2D3WAH1</accession>
<evidence type="ECO:0000256" key="1">
    <source>
        <dbReference type="SAM" id="Phobius"/>
    </source>
</evidence>
<reference evidence="2 3" key="1">
    <citation type="journal article" date="2017" name="Front. Microbiol.">
        <title>Comparative Genomic Analysis of the Class Epsilonproteobacteria and Proposed Reclassification to Epsilonbacteraeota (phyl. nov.).</title>
        <authorList>
            <person name="Waite D.W."/>
            <person name="Vanwonterghem I."/>
            <person name="Rinke C."/>
            <person name="Parks D.H."/>
            <person name="Zhang Y."/>
            <person name="Takai K."/>
            <person name="Sievert S.M."/>
            <person name="Simon J."/>
            <person name="Campbell B.J."/>
            <person name="Hanson T.E."/>
            <person name="Woyke T."/>
            <person name="Klotz M.G."/>
            <person name="Hugenholtz P."/>
        </authorList>
    </citation>
    <scope>NUCLEOTIDE SEQUENCE [LARGE SCALE GENOMIC DNA]</scope>
    <source>
        <strain evidence="2">UBA11420</strain>
    </source>
</reference>
<keyword evidence="1" id="KW-0472">Membrane</keyword>